<dbReference type="InterPro" id="IPR054681">
    <property type="entry name" value="CrtW-like"/>
</dbReference>
<dbReference type="EMBL" id="PVWK01000105">
    <property type="protein sequence ID" value="PSB26480.1"/>
    <property type="molecule type" value="Genomic_DNA"/>
</dbReference>
<accession>A0A2T1E188</accession>
<dbReference type="Pfam" id="PF00487">
    <property type="entry name" value="FA_desaturase"/>
    <property type="match status" value="1"/>
</dbReference>
<feature type="transmembrane region" description="Helical" evidence="3">
    <location>
        <begin position="50"/>
        <end position="72"/>
    </location>
</feature>
<protein>
    <submittedName>
        <fullName evidence="5">Beta-carotene ketolase</fullName>
    </submittedName>
</protein>
<dbReference type="AlphaFoldDB" id="A0A2T1E188"/>
<dbReference type="RefSeq" id="WP_106257971.1">
    <property type="nucleotide sequence ID" value="NZ_PVWK01000105.1"/>
</dbReference>
<dbReference type="Proteomes" id="UP000239576">
    <property type="component" value="Unassembled WGS sequence"/>
</dbReference>
<evidence type="ECO:0000256" key="2">
    <source>
        <dbReference type="ARBA" id="ARBA00008749"/>
    </source>
</evidence>
<keyword evidence="6" id="KW-1185">Reference proteome</keyword>
<keyword evidence="3" id="KW-0812">Transmembrane</keyword>
<keyword evidence="3" id="KW-1133">Transmembrane helix</keyword>
<evidence type="ECO:0000313" key="6">
    <source>
        <dbReference type="Proteomes" id="UP000239576"/>
    </source>
</evidence>
<gene>
    <name evidence="5" type="ORF">C7B82_19600</name>
</gene>
<evidence type="ECO:0000259" key="4">
    <source>
        <dbReference type="Pfam" id="PF00487"/>
    </source>
</evidence>
<comment type="caution">
    <text evidence="5">The sequence shown here is derived from an EMBL/GenBank/DDBJ whole genome shotgun (WGS) entry which is preliminary data.</text>
</comment>
<evidence type="ECO:0000313" key="5">
    <source>
        <dbReference type="EMBL" id="PSB26480.1"/>
    </source>
</evidence>
<comment type="similarity">
    <text evidence="2">Belongs to the fatty acid desaturase type 2 family.</text>
</comment>
<evidence type="ECO:0000256" key="3">
    <source>
        <dbReference type="SAM" id="Phobius"/>
    </source>
</evidence>
<comment type="cofactor">
    <cofactor evidence="1">
        <name>Fe(2+)</name>
        <dbReference type="ChEBI" id="CHEBI:29033"/>
    </cofactor>
</comment>
<proteinExistence type="inferred from homology"/>
<feature type="domain" description="Fatty acid desaturase" evidence="4">
    <location>
        <begin position="133"/>
        <end position="248"/>
    </location>
</feature>
<dbReference type="NCBIfam" id="NF045690">
    <property type="entry name" value="BCarotKetCrtW"/>
    <property type="match status" value="1"/>
</dbReference>
<keyword evidence="3" id="KW-0472">Membrane</keyword>
<organism evidence="5 6">
    <name type="scientific">Stenomitos frigidus ULC18</name>
    <dbReference type="NCBI Taxonomy" id="2107698"/>
    <lineage>
        <taxon>Bacteria</taxon>
        <taxon>Bacillati</taxon>
        <taxon>Cyanobacteriota</taxon>
        <taxon>Cyanophyceae</taxon>
        <taxon>Leptolyngbyales</taxon>
        <taxon>Leptolyngbyaceae</taxon>
        <taxon>Stenomitos</taxon>
    </lineage>
</organism>
<feature type="transmembrane region" description="Helical" evidence="3">
    <location>
        <begin position="21"/>
        <end position="44"/>
    </location>
</feature>
<reference evidence="5 6" key="2">
    <citation type="submission" date="2018-03" db="EMBL/GenBank/DDBJ databases">
        <title>The ancient ancestry and fast evolution of plastids.</title>
        <authorList>
            <person name="Moore K.R."/>
            <person name="Magnabosco C."/>
            <person name="Momper L."/>
            <person name="Gold D.A."/>
            <person name="Bosak T."/>
            <person name="Fournier G.P."/>
        </authorList>
    </citation>
    <scope>NUCLEOTIDE SEQUENCE [LARGE SCALE GENOMIC DNA]</scope>
    <source>
        <strain evidence="5 6">ULC18</strain>
    </source>
</reference>
<dbReference type="OrthoDB" id="9792534at2"/>
<dbReference type="GO" id="GO:0006629">
    <property type="term" value="P:lipid metabolic process"/>
    <property type="evidence" value="ECO:0007669"/>
    <property type="project" value="InterPro"/>
</dbReference>
<feature type="transmembrane region" description="Helical" evidence="3">
    <location>
        <begin position="173"/>
        <end position="195"/>
    </location>
</feature>
<dbReference type="InterPro" id="IPR005804">
    <property type="entry name" value="FA_desaturase_dom"/>
</dbReference>
<sequence>MAGDQRQFARSTPSVTTTDKPYGLVIASLIMAVWAISLVLLLRVDWHTQPVVWIIPAVLWQTFLYTGLFITAHDAMHDCVAPQCLQLNHIIGRLALLLYGYLPYHKLRTAHWQHHQNPASDRDPDFHHDKKAHRLLWYVRFMTRYWGWRQCLGITATYHLMHQVLQVAEPNLVLFWAVPSLLSSWQLFYFGTFLVHREPANGYQNIFRANSTYRPYVWSFVTCYHFGYHAEHHEYPDVPWWQLPTITNRT</sequence>
<evidence type="ECO:0000256" key="1">
    <source>
        <dbReference type="ARBA" id="ARBA00001954"/>
    </source>
</evidence>
<reference evidence="6" key="1">
    <citation type="submission" date="2018-02" db="EMBL/GenBank/DDBJ databases">
        <authorList>
            <person name="Moore K."/>
            <person name="Momper L."/>
        </authorList>
    </citation>
    <scope>NUCLEOTIDE SEQUENCE [LARGE SCALE GENOMIC DNA]</scope>
    <source>
        <strain evidence="6">ULC18</strain>
    </source>
</reference>
<name>A0A2T1E188_9CYAN</name>